<evidence type="ECO:0000313" key="1">
    <source>
        <dbReference type="EMBL" id="MEU8132851.1"/>
    </source>
</evidence>
<sequence>MSSPEPDVIAELSAAIRAFAAERNWEPYHTPKNLVMALSVEASELVEIFQWLTPEQAARVMEDPEVGEHVREEVADVFAYLLGVCGVLGIDLAQALRDKMVKNALKHPAPQPPPGS</sequence>
<protein>
    <submittedName>
        <fullName evidence="1">Nucleotide pyrophosphohydrolase</fullName>
    </submittedName>
</protein>
<gene>
    <name evidence="1" type="ORF">AB0C36_05015</name>
</gene>
<keyword evidence="2" id="KW-1185">Reference proteome</keyword>
<evidence type="ECO:0000313" key="2">
    <source>
        <dbReference type="Proteomes" id="UP001551482"/>
    </source>
</evidence>
<comment type="caution">
    <text evidence="1">The sequence shown here is derived from an EMBL/GenBank/DDBJ whole genome shotgun (WGS) entry which is preliminary data.</text>
</comment>
<dbReference type="Pfam" id="PF12643">
    <property type="entry name" value="MazG-like"/>
    <property type="match status" value="1"/>
</dbReference>
<dbReference type="Proteomes" id="UP001551482">
    <property type="component" value="Unassembled WGS sequence"/>
</dbReference>
<proteinExistence type="predicted"/>
<dbReference type="SUPFAM" id="SSF101386">
    <property type="entry name" value="all-alpha NTP pyrophosphatases"/>
    <property type="match status" value="1"/>
</dbReference>
<dbReference type="PANTHER" id="PTHR46523">
    <property type="entry name" value="DCTP PYROPHOSPHATASE 1"/>
    <property type="match status" value="1"/>
</dbReference>
<name>A0ABV3DAT3_9ACTN</name>
<dbReference type="InterPro" id="IPR025984">
    <property type="entry name" value="DCTPP"/>
</dbReference>
<accession>A0ABV3DAT3</accession>
<dbReference type="PANTHER" id="PTHR46523:SF1">
    <property type="entry name" value="DCTP PYROPHOSPHATASE 1"/>
    <property type="match status" value="1"/>
</dbReference>
<dbReference type="RefSeq" id="WP_358349355.1">
    <property type="nucleotide sequence ID" value="NZ_JBEZFP010000008.1"/>
</dbReference>
<reference evidence="1 2" key="1">
    <citation type="submission" date="2024-06" db="EMBL/GenBank/DDBJ databases">
        <title>The Natural Products Discovery Center: Release of the First 8490 Sequenced Strains for Exploring Actinobacteria Biosynthetic Diversity.</title>
        <authorList>
            <person name="Kalkreuter E."/>
            <person name="Kautsar S.A."/>
            <person name="Yang D."/>
            <person name="Bader C.D."/>
            <person name="Teijaro C.N."/>
            <person name="Fluegel L."/>
            <person name="Davis C.M."/>
            <person name="Simpson J.R."/>
            <person name="Lauterbach L."/>
            <person name="Steele A.D."/>
            <person name="Gui C."/>
            <person name="Meng S."/>
            <person name="Li G."/>
            <person name="Viehrig K."/>
            <person name="Ye F."/>
            <person name="Su P."/>
            <person name="Kiefer A.F."/>
            <person name="Nichols A."/>
            <person name="Cepeda A.J."/>
            <person name="Yan W."/>
            <person name="Fan B."/>
            <person name="Jiang Y."/>
            <person name="Adhikari A."/>
            <person name="Zheng C.-J."/>
            <person name="Schuster L."/>
            <person name="Cowan T.M."/>
            <person name="Smanski M.J."/>
            <person name="Chevrette M.G."/>
            <person name="De Carvalho L.P.S."/>
            <person name="Shen B."/>
        </authorList>
    </citation>
    <scope>NUCLEOTIDE SEQUENCE [LARGE SCALE GENOMIC DNA]</scope>
    <source>
        <strain evidence="1 2">NPDC048946</strain>
    </source>
</reference>
<dbReference type="PIRSF" id="PIRSF029826">
    <property type="entry name" value="UCP029826_pph"/>
    <property type="match status" value="1"/>
</dbReference>
<dbReference type="CDD" id="cd11537">
    <property type="entry name" value="NTP-PPase_RS21-C6_like"/>
    <property type="match status" value="1"/>
</dbReference>
<dbReference type="EMBL" id="JBEZFP010000008">
    <property type="protein sequence ID" value="MEU8132851.1"/>
    <property type="molecule type" value="Genomic_DNA"/>
</dbReference>
<dbReference type="Gene3D" id="1.10.287.1080">
    <property type="entry name" value="MazG-like"/>
    <property type="match status" value="1"/>
</dbReference>
<organism evidence="1 2">
    <name type="scientific">Streptodolium elevatio</name>
    <dbReference type="NCBI Taxonomy" id="3157996"/>
    <lineage>
        <taxon>Bacteria</taxon>
        <taxon>Bacillati</taxon>
        <taxon>Actinomycetota</taxon>
        <taxon>Actinomycetes</taxon>
        <taxon>Kitasatosporales</taxon>
        <taxon>Streptomycetaceae</taxon>
        <taxon>Streptodolium</taxon>
    </lineage>
</organism>
<dbReference type="InterPro" id="IPR052555">
    <property type="entry name" value="dCTP_Pyrophosphatase"/>
</dbReference>